<keyword evidence="4" id="KW-1185">Reference proteome</keyword>
<protein>
    <submittedName>
        <fullName evidence="3">Short chain enoyl-CoA hydratase</fullName>
    </submittedName>
</protein>
<evidence type="ECO:0000256" key="2">
    <source>
        <dbReference type="RuleBase" id="RU003707"/>
    </source>
</evidence>
<dbReference type="PANTHER" id="PTHR11941">
    <property type="entry name" value="ENOYL-COA HYDRATASE-RELATED"/>
    <property type="match status" value="1"/>
</dbReference>
<name>A0A158B1C6_9BURK</name>
<evidence type="ECO:0000313" key="4">
    <source>
        <dbReference type="Proteomes" id="UP000054978"/>
    </source>
</evidence>
<dbReference type="Proteomes" id="UP000054978">
    <property type="component" value="Unassembled WGS sequence"/>
</dbReference>
<gene>
    <name evidence="3" type="ORF">AWB83_02584</name>
</gene>
<dbReference type="GO" id="GO:0003824">
    <property type="term" value="F:catalytic activity"/>
    <property type="evidence" value="ECO:0007669"/>
    <property type="project" value="InterPro"/>
</dbReference>
<dbReference type="InterPro" id="IPR029045">
    <property type="entry name" value="ClpP/crotonase-like_dom_sf"/>
</dbReference>
<comment type="similarity">
    <text evidence="1 2">Belongs to the enoyl-CoA hydratase/isomerase family.</text>
</comment>
<dbReference type="InterPro" id="IPR001753">
    <property type="entry name" value="Enoyl-CoA_hydra/iso"/>
</dbReference>
<evidence type="ECO:0000256" key="1">
    <source>
        <dbReference type="ARBA" id="ARBA00005254"/>
    </source>
</evidence>
<proteinExistence type="inferred from homology"/>
<dbReference type="Pfam" id="PF00378">
    <property type="entry name" value="ECH_1"/>
    <property type="match status" value="1"/>
</dbReference>
<dbReference type="EMBL" id="FCOB02000010">
    <property type="protein sequence ID" value="SAK63057.1"/>
    <property type="molecule type" value="Genomic_DNA"/>
</dbReference>
<dbReference type="Gene3D" id="3.90.226.10">
    <property type="entry name" value="2-enoyl-CoA Hydratase, Chain A, domain 1"/>
    <property type="match status" value="1"/>
</dbReference>
<evidence type="ECO:0000313" key="3">
    <source>
        <dbReference type="EMBL" id="SAK63057.1"/>
    </source>
</evidence>
<dbReference type="CDD" id="cd06558">
    <property type="entry name" value="crotonase-like"/>
    <property type="match status" value="1"/>
</dbReference>
<sequence length="252" mass="26861">MGQILSRREGAVLTLELSNPGKANALDFAMLAALDEQIARIDEDDTIRAVVLRGTAGGVFSSGADIREWSALDPQAFATQWIGEGNAVFRRFERLRCPTVAVIEGLCFGGGLELALCCDLRLAGTGARLRFPEVAIGAIPGWEGGDRLQRIAGRGRALEAVLLSREIDPPAALQWGIVNAVCAPQEVEARLEEWTARLCRISPRAAALAKALIVDDDKDPHAAYPAAALAARSSPDAELGIRAFFAKTAAVF</sequence>
<dbReference type="OrthoDB" id="9807606at2"/>
<dbReference type="PROSITE" id="PS00166">
    <property type="entry name" value="ENOYL_COA_HYDRATASE"/>
    <property type="match status" value="1"/>
</dbReference>
<dbReference type="AlphaFoldDB" id="A0A158B1C6"/>
<organism evidence="3 4">
    <name type="scientific">Caballeronia ptereochthonis</name>
    <dbReference type="NCBI Taxonomy" id="1777144"/>
    <lineage>
        <taxon>Bacteria</taxon>
        <taxon>Pseudomonadati</taxon>
        <taxon>Pseudomonadota</taxon>
        <taxon>Betaproteobacteria</taxon>
        <taxon>Burkholderiales</taxon>
        <taxon>Burkholderiaceae</taxon>
        <taxon>Caballeronia</taxon>
    </lineage>
</organism>
<dbReference type="STRING" id="1777144.AWB83_02584"/>
<dbReference type="InterPro" id="IPR018376">
    <property type="entry name" value="Enoyl-CoA_hyd/isom_CS"/>
</dbReference>
<accession>A0A158B1C6</accession>
<comment type="caution">
    <text evidence="3">The sequence shown here is derived from an EMBL/GenBank/DDBJ whole genome shotgun (WGS) entry which is preliminary data.</text>
</comment>
<dbReference type="PANTHER" id="PTHR11941:SF54">
    <property type="entry name" value="ENOYL-COA HYDRATASE, MITOCHONDRIAL"/>
    <property type="match status" value="1"/>
</dbReference>
<dbReference type="SUPFAM" id="SSF52096">
    <property type="entry name" value="ClpP/crotonase"/>
    <property type="match status" value="1"/>
</dbReference>
<reference evidence="3" key="1">
    <citation type="submission" date="2016-01" db="EMBL/GenBank/DDBJ databases">
        <authorList>
            <person name="Peeters C."/>
        </authorList>
    </citation>
    <scope>NUCLEOTIDE SEQUENCE [LARGE SCALE GENOMIC DNA]</scope>
    <source>
        <strain evidence="3">LMG 29326</strain>
    </source>
</reference>
<dbReference type="GO" id="GO:0006635">
    <property type="term" value="P:fatty acid beta-oxidation"/>
    <property type="evidence" value="ECO:0007669"/>
    <property type="project" value="TreeGrafter"/>
</dbReference>